<feature type="transmembrane region" description="Helical" evidence="1">
    <location>
        <begin position="7"/>
        <end position="29"/>
    </location>
</feature>
<name>A0A9D1F7P2_9FIRM</name>
<keyword evidence="1" id="KW-0812">Transmembrane</keyword>
<gene>
    <name evidence="2" type="ORF">IAA83_00245</name>
</gene>
<feature type="transmembrane region" description="Helical" evidence="1">
    <location>
        <begin position="49"/>
        <end position="72"/>
    </location>
</feature>
<reference evidence="2" key="2">
    <citation type="journal article" date="2021" name="PeerJ">
        <title>Extensive microbial diversity within the chicken gut microbiome revealed by metagenomics and culture.</title>
        <authorList>
            <person name="Gilroy R."/>
            <person name="Ravi A."/>
            <person name="Getino M."/>
            <person name="Pursley I."/>
            <person name="Horton D.L."/>
            <person name="Alikhan N.F."/>
            <person name="Baker D."/>
            <person name="Gharbi K."/>
            <person name="Hall N."/>
            <person name="Watson M."/>
            <person name="Adriaenssens E.M."/>
            <person name="Foster-Nyarko E."/>
            <person name="Jarju S."/>
            <person name="Secka A."/>
            <person name="Antonio M."/>
            <person name="Oren A."/>
            <person name="Chaudhuri R.R."/>
            <person name="La Ragione R."/>
            <person name="Hildebrand F."/>
            <person name="Pallen M.J."/>
        </authorList>
    </citation>
    <scope>NUCLEOTIDE SEQUENCE</scope>
    <source>
        <strain evidence="2">ChiBcec16-1751</strain>
    </source>
</reference>
<accession>A0A9D1F7P2</accession>
<sequence>MKRSLICMGAAVAMAMLLPFCALLAPGILKALFWKLGSDPAVAVLQGEYWGAVVRVVLLTVGPLVPVACFLAERISIRRARRRLERREPGEFATQAEREAFYRRARRQEVWLPRGMPWGIYAVLCGIAVILFTNGVIQTMLPQHIQEMGSDLRAYETGQPAVYQGPLERVERQMRDGMRAVPDNRFVYYDSDDDSLRCAVTLLYETDLMQPSYTVTYLPETGTILTITDAEGTLRTTGADVPLPVPSGCWLYGDLVVPYCDNVPGYDTLTWDQQALFDLLYSEVFSGGVASGNLSTRSFTLPYPLEKEDFNAVLELYESSVIPVERPAFGYRTDDGQMVQKAYCYGIHYSK</sequence>
<organism evidence="2 3">
    <name type="scientific">Candidatus Avoscillospira avistercoris</name>
    <dbReference type="NCBI Taxonomy" id="2840707"/>
    <lineage>
        <taxon>Bacteria</taxon>
        <taxon>Bacillati</taxon>
        <taxon>Bacillota</taxon>
        <taxon>Clostridia</taxon>
        <taxon>Eubacteriales</taxon>
        <taxon>Oscillospiraceae</taxon>
        <taxon>Oscillospiraceae incertae sedis</taxon>
        <taxon>Candidatus Avoscillospira</taxon>
    </lineage>
</organism>
<protein>
    <submittedName>
        <fullName evidence="2">Uncharacterized protein</fullName>
    </submittedName>
</protein>
<proteinExistence type="predicted"/>
<keyword evidence="1" id="KW-1133">Transmembrane helix</keyword>
<comment type="caution">
    <text evidence="2">The sequence shown here is derived from an EMBL/GenBank/DDBJ whole genome shotgun (WGS) entry which is preliminary data.</text>
</comment>
<dbReference type="AlphaFoldDB" id="A0A9D1F7P2"/>
<feature type="transmembrane region" description="Helical" evidence="1">
    <location>
        <begin position="116"/>
        <end position="137"/>
    </location>
</feature>
<reference evidence="2" key="1">
    <citation type="submission" date="2020-10" db="EMBL/GenBank/DDBJ databases">
        <authorList>
            <person name="Gilroy R."/>
        </authorList>
    </citation>
    <scope>NUCLEOTIDE SEQUENCE</scope>
    <source>
        <strain evidence="2">ChiBcec16-1751</strain>
    </source>
</reference>
<evidence type="ECO:0000313" key="3">
    <source>
        <dbReference type="Proteomes" id="UP000886741"/>
    </source>
</evidence>
<evidence type="ECO:0000313" key="2">
    <source>
        <dbReference type="EMBL" id="HIS63783.1"/>
    </source>
</evidence>
<evidence type="ECO:0000256" key="1">
    <source>
        <dbReference type="SAM" id="Phobius"/>
    </source>
</evidence>
<dbReference type="Proteomes" id="UP000886741">
    <property type="component" value="Unassembled WGS sequence"/>
</dbReference>
<dbReference type="EMBL" id="DVJJ01000007">
    <property type="protein sequence ID" value="HIS63783.1"/>
    <property type="molecule type" value="Genomic_DNA"/>
</dbReference>
<keyword evidence="1" id="KW-0472">Membrane</keyword>